<reference evidence="2 3" key="1">
    <citation type="journal article" date="2018" name="PLoS Pathog.">
        <title>Evolution of structural diversity of trichothecenes, a family of toxins produced by plant pathogenic and entomopathogenic fungi.</title>
        <authorList>
            <person name="Proctor R.H."/>
            <person name="McCormick S.P."/>
            <person name="Kim H.S."/>
            <person name="Cardoza R.E."/>
            <person name="Stanley A.M."/>
            <person name="Lindo L."/>
            <person name="Kelly A."/>
            <person name="Brown D.W."/>
            <person name="Lee T."/>
            <person name="Vaughan M.M."/>
            <person name="Alexander N.J."/>
            <person name="Busman M."/>
            <person name="Gutierrez S."/>
        </authorList>
    </citation>
    <scope>NUCLEOTIDE SEQUENCE [LARGE SCALE GENOMIC DNA]</scope>
    <source>
        <strain evidence="2 3">IBT 40837</strain>
    </source>
</reference>
<accession>A0A395P076</accession>
<sequence>MHLVNLSFAFAAFASAASSLPTEQASHADKSLRDVVVFPNGTWVENIAVRSNGNLLVTLFNVPEVWEVEPRTGSAELVYSFPNANVSLGIAEVGHDIFAVNVGSISGPGQGIPGSWSIWTLDYNTAHTEGSSNHYQPSSSYKPTGKKVAAIPPAVFLNGLATLPTNAGLVLTGDSFLGQVFAVDTLSGRYSVAVDVPELKRNTSAAIQIGVNGIRVFNKHLYFVNSFKSPLLAKIPLSISGRAAGPVKTIAKSPQYPIDLGFQADDFALDATAEYAWITTNPSNVIVKLAIATGKQQVVGGGKSDPTVAGATSAAFGRNWYDKQTLYIVTDGGLADPTSAGVAGGKIVALDTTKV</sequence>
<dbReference type="PANTHER" id="PTHR42060">
    <property type="entry name" value="NHL REPEAT-CONTAINING PROTEIN-RELATED"/>
    <property type="match status" value="1"/>
</dbReference>
<dbReference type="STRING" id="490622.A0A395P076"/>
<dbReference type="InterPro" id="IPR011042">
    <property type="entry name" value="6-blade_b-propeller_TolB-like"/>
</dbReference>
<dbReference type="OrthoDB" id="9977941at2759"/>
<evidence type="ECO:0000256" key="1">
    <source>
        <dbReference type="SAM" id="SignalP"/>
    </source>
</evidence>
<feature type="chain" id="PRO_5017265660" evidence="1">
    <location>
        <begin position="20"/>
        <end position="355"/>
    </location>
</feature>
<dbReference type="Proteomes" id="UP000266272">
    <property type="component" value="Unassembled WGS sequence"/>
</dbReference>
<dbReference type="EMBL" id="PXOA01000035">
    <property type="protein sequence ID" value="RFU81653.1"/>
    <property type="molecule type" value="Genomic_DNA"/>
</dbReference>
<name>A0A395P076_TRIAR</name>
<keyword evidence="1" id="KW-0732">Signal</keyword>
<dbReference type="SUPFAM" id="SSF63829">
    <property type="entry name" value="Calcium-dependent phosphotriesterase"/>
    <property type="match status" value="1"/>
</dbReference>
<evidence type="ECO:0000313" key="3">
    <source>
        <dbReference type="Proteomes" id="UP000266272"/>
    </source>
</evidence>
<gene>
    <name evidence="2" type="ORF">TARUN_541</name>
</gene>
<organism evidence="2 3">
    <name type="scientific">Trichoderma arundinaceum</name>
    <dbReference type="NCBI Taxonomy" id="490622"/>
    <lineage>
        <taxon>Eukaryota</taxon>
        <taxon>Fungi</taxon>
        <taxon>Dikarya</taxon>
        <taxon>Ascomycota</taxon>
        <taxon>Pezizomycotina</taxon>
        <taxon>Sordariomycetes</taxon>
        <taxon>Hypocreomycetidae</taxon>
        <taxon>Hypocreales</taxon>
        <taxon>Hypocreaceae</taxon>
        <taxon>Trichoderma</taxon>
    </lineage>
</organism>
<protein>
    <submittedName>
        <fullName evidence="2">Quino amine dehydrogenase beta chain</fullName>
    </submittedName>
</protein>
<dbReference type="PANTHER" id="PTHR42060:SF1">
    <property type="entry name" value="NHL REPEAT-CONTAINING PROTEIN"/>
    <property type="match status" value="1"/>
</dbReference>
<comment type="caution">
    <text evidence="2">The sequence shown here is derived from an EMBL/GenBank/DDBJ whole genome shotgun (WGS) entry which is preliminary data.</text>
</comment>
<dbReference type="Gene3D" id="2.120.10.30">
    <property type="entry name" value="TolB, C-terminal domain"/>
    <property type="match status" value="1"/>
</dbReference>
<keyword evidence="3" id="KW-1185">Reference proteome</keyword>
<dbReference type="InterPro" id="IPR052998">
    <property type="entry name" value="Hetero-Diels-Alderase-like"/>
</dbReference>
<proteinExistence type="predicted"/>
<feature type="signal peptide" evidence="1">
    <location>
        <begin position="1"/>
        <end position="19"/>
    </location>
</feature>
<dbReference type="AlphaFoldDB" id="A0A395P076"/>
<evidence type="ECO:0000313" key="2">
    <source>
        <dbReference type="EMBL" id="RFU81653.1"/>
    </source>
</evidence>